<sequence length="248" mass="25217">MGGSRTSTQTQSSSTTPWQPQGDALKAIFGDAQNIYNAAKDTPGYQGDFTAGLNPTQRAALSGMLDAGGAFGDVSRNYMDTSGALRGSFQGARGVADRLASGDPVAQRLAQEALVDPTQSLIQNAGQYAANPFVDGMIDSVGRDISRNLNENALPSLNLGASAAGNLNSSRAGAAEAVLTRGAQDRLGDISASVRGDLFTRGLAMAADQRQRMFGNALAASGQDLNTMASGGQQLSGLGAAGAQLGAT</sequence>
<protein>
    <submittedName>
        <fullName evidence="2">Uncharacterized protein</fullName>
    </submittedName>
</protein>
<proteinExistence type="predicted"/>
<reference evidence="2" key="1">
    <citation type="submission" date="2020-04" db="EMBL/GenBank/DDBJ databases">
        <authorList>
            <person name="Chiriac C."/>
            <person name="Salcher M."/>
            <person name="Ghai R."/>
            <person name="Kavagutti S V."/>
        </authorList>
    </citation>
    <scope>NUCLEOTIDE SEQUENCE</scope>
</reference>
<accession>A0A6J5NT99</accession>
<evidence type="ECO:0000256" key="1">
    <source>
        <dbReference type="SAM" id="MobiDB-lite"/>
    </source>
</evidence>
<gene>
    <name evidence="2" type="ORF">UFOVP732_1</name>
</gene>
<feature type="compositionally biased region" description="Low complexity" evidence="1">
    <location>
        <begin position="1"/>
        <end position="16"/>
    </location>
</feature>
<feature type="non-terminal residue" evidence="2">
    <location>
        <position position="248"/>
    </location>
</feature>
<name>A0A6J5NT99_9CAUD</name>
<organism evidence="2">
    <name type="scientific">uncultured Caudovirales phage</name>
    <dbReference type="NCBI Taxonomy" id="2100421"/>
    <lineage>
        <taxon>Viruses</taxon>
        <taxon>Duplodnaviria</taxon>
        <taxon>Heunggongvirae</taxon>
        <taxon>Uroviricota</taxon>
        <taxon>Caudoviricetes</taxon>
        <taxon>Peduoviridae</taxon>
        <taxon>Maltschvirus</taxon>
        <taxon>Maltschvirus maltsch</taxon>
    </lineage>
</organism>
<evidence type="ECO:0000313" key="2">
    <source>
        <dbReference type="EMBL" id="CAB4160551.1"/>
    </source>
</evidence>
<dbReference type="EMBL" id="LR796713">
    <property type="protein sequence ID" value="CAB4160551.1"/>
    <property type="molecule type" value="Genomic_DNA"/>
</dbReference>
<feature type="region of interest" description="Disordered" evidence="1">
    <location>
        <begin position="1"/>
        <end position="21"/>
    </location>
</feature>